<gene>
    <name evidence="1" type="ORF">DFH08DRAFT_825327</name>
</gene>
<keyword evidence="2" id="KW-1185">Reference proteome</keyword>
<proteinExistence type="predicted"/>
<comment type="caution">
    <text evidence="1">The sequence shown here is derived from an EMBL/GenBank/DDBJ whole genome shotgun (WGS) entry which is preliminary data.</text>
</comment>
<dbReference type="Proteomes" id="UP001218218">
    <property type="component" value="Unassembled WGS sequence"/>
</dbReference>
<evidence type="ECO:0000313" key="2">
    <source>
        <dbReference type="Proteomes" id="UP001218218"/>
    </source>
</evidence>
<organism evidence="1 2">
    <name type="scientific">Mycena albidolilacea</name>
    <dbReference type="NCBI Taxonomy" id="1033008"/>
    <lineage>
        <taxon>Eukaryota</taxon>
        <taxon>Fungi</taxon>
        <taxon>Dikarya</taxon>
        <taxon>Basidiomycota</taxon>
        <taxon>Agaricomycotina</taxon>
        <taxon>Agaricomycetes</taxon>
        <taxon>Agaricomycetidae</taxon>
        <taxon>Agaricales</taxon>
        <taxon>Marasmiineae</taxon>
        <taxon>Mycenaceae</taxon>
        <taxon>Mycena</taxon>
    </lineage>
</organism>
<evidence type="ECO:0000313" key="1">
    <source>
        <dbReference type="EMBL" id="KAJ7304762.1"/>
    </source>
</evidence>
<dbReference type="AlphaFoldDB" id="A0AAD6Z3E6"/>
<name>A0AAD6Z3E6_9AGAR</name>
<accession>A0AAD6Z3E6</accession>
<protein>
    <submittedName>
        <fullName evidence="1">Uncharacterized protein</fullName>
    </submittedName>
</protein>
<dbReference type="EMBL" id="JARIHO010000099">
    <property type="protein sequence ID" value="KAJ7304762.1"/>
    <property type="molecule type" value="Genomic_DNA"/>
</dbReference>
<reference evidence="1" key="1">
    <citation type="submission" date="2023-03" db="EMBL/GenBank/DDBJ databases">
        <title>Massive genome expansion in bonnet fungi (Mycena s.s.) driven by repeated elements and novel gene families across ecological guilds.</title>
        <authorList>
            <consortium name="Lawrence Berkeley National Laboratory"/>
            <person name="Harder C.B."/>
            <person name="Miyauchi S."/>
            <person name="Viragh M."/>
            <person name="Kuo A."/>
            <person name="Thoen E."/>
            <person name="Andreopoulos B."/>
            <person name="Lu D."/>
            <person name="Skrede I."/>
            <person name="Drula E."/>
            <person name="Henrissat B."/>
            <person name="Morin E."/>
            <person name="Kohler A."/>
            <person name="Barry K."/>
            <person name="LaButti K."/>
            <person name="Morin E."/>
            <person name="Salamov A."/>
            <person name="Lipzen A."/>
            <person name="Mereny Z."/>
            <person name="Hegedus B."/>
            <person name="Baldrian P."/>
            <person name="Stursova M."/>
            <person name="Weitz H."/>
            <person name="Taylor A."/>
            <person name="Grigoriev I.V."/>
            <person name="Nagy L.G."/>
            <person name="Martin F."/>
            <person name="Kauserud H."/>
        </authorList>
    </citation>
    <scope>NUCLEOTIDE SEQUENCE</scope>
    <source>
        <strain evidence="1">CBHHK002</strain>
    </source>
</reference>
<sequence length="138" mass="15015">MAEQPTVSDINQIQQQSRAVAGGSHLFPSLPFRDAIQLIHELPSTLLPRTRGHLTALASMRYVLTHRPDGLEGLGGSYGLLHLPTSVKRGSNVPTLSARAGDRRVRGLVILWTDVEAATSSLYSSLRLSRALVTREHA</sequence>